<organism evidence="10 11">
    <name type="scientific">Rotaria magnacalcarata</name>
    <dbReference type="NCBI Taxonomy" id="392030"/>
    <lineage>
        <taxon>Eukaryota</taxon>
        <taxon>Metazoa</taxon>
        <taxon>Spiralia</taxon>
        <taxon>Gnathifera</taxon>
        <taxon>Rotifera</taxon>
        <taxon>Eurotatoria</taxon>
        <taxon>Bdelloidea</taxon>
        <taxon>Philodinida</taxon>
        <taxon>Philodinidae</taxon>
        <taxon>Rotaria</taxon>
    </lineage>
</organism>
<evidence type="ECO:0000313" key="10">
    <source>
        <dbReference type="EMBL" id="CAF4145090.1"/>
    </source>
</evidence>
<dbReference type="GO" id="GO:0005886">
    <property type="term" value="C:plasma membrane"/>
    <property type="evidence" value="ECO:0007669"/>
    <property type="project" value="TreeGrafter"/>
</dbReference>
<dbReference type="GO" id="GO:0042626">
    <property type="term" value="F:ATPase-coupled transmembrane transporter activity"/>
    <property type="evidence" value="ECO:0007669"/>
    <property type="project" value="TreeGrafter"/>
</dbReference>
<evidence type="ECO:0000256" key="2">
    <source>
        <dbReference type="ARBA" id="ARBA00022692"/>
    </source>
</evidence>
<dbReference type="GO" id="GO:0016887">
    <property type="term" value="F:ATP hydrolysis activity"/>
    <property type="evidence" value="ECO:0007669"/>
    <property type="project" value="InterPro"/>
</dbReference>
<accession>A0A8S2R8F7</accession>
<dbReference type="Proteomes" id="UP000676336">
    <property type="component" value="Unassembled WGS sequence"/>
</dbReference>
<dbReference type="InterPro" id="IPR003593">
    <property type="entry name" value="AAA+_ATPase"/>
</dbReference>
<dbReference type="Gene3D" id="1.20.1560.10">
    <property type="entry name" value="ABC transporter type 1, transmembrane domain"/>
    <property type="match status" value="1"/>
</dbReference>
<feature type="transmembrane region" description="Helical" evidence="8">
    <location>
        <begin position="45"/>
        <end position="69"/>
    </location>
</feature>
<evidence type="ECO:0000313" key="11">
    <source>
        <dbReference type="Proteomes" id="UP000676336"/>
    </source>
</evidence>
<keyword evidence="4" id="KW-0067">ATP-binding</keyword>
<comment type="subcellular location">
    <subcellularLocation>
        <location evidence="1">Membrane</location>
        <topology evidence="1">Multi-pass membrane protein</topology>
    </subcellularLocation>
</comment>
<dbReference type="PANTHER" id="PTHR24222">
    <property type="entry name" value="ABC TRANSPORTER B FAMILY"/>
    <property type="match status" value="1"/>
</dbReference>
<protein>
    <recommendedName>
        <fullName evidence="9">AAA+ ATPase domain-containing protein</fullName>
    </recommendedName>
</protein>
<dbReference type="InterPro" id="IPR003439">
    <property type="entry name" value="ABC_transporter-like_ATP-bd"/>
</dbReference>
<dbReference type="InterPro" id="IPR027417">
    <property type="entry name" value="P-loop_NTPase"/>
</dbReference>
<evidence type="ECO:0000256" key="5">
    <source>
        <dbReference type="ARBA" id="ARBA00022989"/>
    </source>
</evidence>
<dbReference type="Gene3D" id="3.40.50.300">
    <property type="entry name" value="P-loop containing nucleotide triphosphate hydrolases"/>
    <property type="match status" value="2"/>
</dbReference>
<dbReference type="SMART" id="SM00382">
    <property type="entry name" value="AAA"/>
    <property type="match status" value="1"/>
</dbReference>
<evidence type="ECO:0000256" key="6">
    <source>
        <dbReference type="ARBA" id="ARBA00023136"/>
    </source>
</evidence>
<gene>
    <name evidence="10" type="ORF">SMN809_LOCUS19460</name>
</gene>
<evidence type="ECO:0000259" key="9">
    <source>
        <dbReference type="SMART" id="SM00382"/>
    </source>
</evidence>
<name>A0A8S2R8F7_9BILA</name>
<feature type="region of interest" description="Disordered" evidence="7">
    <location>
        <begin position="1"/>
        <end position="26"/>
    </location>
</feature>
<evidence type="ECO:0000256" key="3">
    <source>
        <dbReference type="ARBA" id="ARBA00022741"/>
    </source>
</evidence>
<dbReference type="InterPro" id="IPR039421">
    <property type="entry name" value="Type_1_exporter"/>
</dbReference>
<evidence type="ECO:0000256" key="7">
    <source>
        <dbReference type="SAM" id="MobiDB-lite"/>
    </source>
</evidence>
<dbReference type="AlphaFoldDB" id="A0A8S2R8F7"/>
<dbReference type="GO" id="GO:0005524">
    <property type="term" value="F:ATP binding"/>
    <property type="evidence" value="ECO:0007669"/>
    <property type="project" value="UniProtKB-KW"/>
</dbReference>
<keyword evidence="6 8" id="KW-0472">Membrane</keyword>
<feature type="domain" description="AAA+ ATPase" evidence="9">
    <location>
        <begin position="254"/>
        <end position="371"/>
    </location>
</feature>
<keyword evidence="5 8" id="KW-1133">Transmembrane helix</keyword>
<dbReference type="PANTHER" id="PTHR24222:SF76">
    <property type="entry name" value="MYCOBACTIN IMPORT ATP-BINDING_PERMEASE PROTEIN IRTB"/>
    <property type="match status" value="1"/>
</dbReference>
<comment type="caution">
    <text evidence="10">The sequence shown here is derived from an EMBL/GenBank/DDBJ whole genome shotgun (WGS) entry which is preliminary data.</text>
</comment>
<reference evidence="10" key="1">
    <citation type="submission" date="2021-02" db="EMBL/GenBank/DDBJ databases">
        <authorList>
            <person name="Nowell W R."/>
        </authorList>
    </citation>
    <scope>NUCLEOTIDE SEQUENCE</scope>
</reference>
<dbReference type="InterPro" id="IPR036640">
    <property type="entry name" value="ABC1_TM_sf"/>
</dbReference>
<keyword evidence="2 8" id="KW-0812">Transmembrane</keyword>
<evidence type="ECO:0000256" key="1">
    <source>
        <dbReference type="ARBA" id="ARBA00004141"/>
    </source>
</evidence>
<evidence type="ECO:0000256" key="4">
    <source>
        <dbReference type="ARBA" id="ARBA00022840"/>
    </source>
</evidence>
<dbReference type="EMBL" id="CAJOBI010009738">
    <property type="protein sequence ID" value="CAF4145090.1"/>
    <property type="molecule type" value="Genomic_DNA"/>
</dbReference>
<dbReference type="SUPFAM" id="SSF52540">
    <property type="entry name" value="P-loop containing nucleoside triphosphate hydrolases"/>
    <property type="match status" value="1"/>
</dbReference>
<dbReference type="Pfam" id="PF00005">
    <property type="entry name" value="ABC_tran"/>
    <property type="match status" value="1"/>
</dbReference>
<sequence>MIHNESNEALYTKGTSQEKEIESEKTPAEAMDVRNLFRYASFLELVYILLATIVSVGFGICLPLALIVFGDIVDSFTDRATRLCSLNLTSLAERNRSANITLTTINFYTETSHKTGQLILHLTDDTNKFRMVLVISFWLDNKNELSDDSFRVHTRITIITCDNIICTSHFHHYDNLFKVITKMAAVELKAFGKAGIVAEEVISSIRTVLAYNEQEKEIHRSVPSEINMDFDNDLTKYDLEGDIQFSNVYFLYSYGQTVALVGSFGSGKSTSVQLLQRLYNPQSGSILIDGKEAKEYNLKWLREHIGVANQESVLFHKTIPIARALLRDPKILLLDKATSALDNESEKTVPEALERVAQSRTKLVIAHRLSTI</sequence>
<keyword evidence="3" id="KW-0547">Nucleotide-binding</keyword>
<proteinExistence type="predicted"/>
<feature type="compositionally biased region" description="Basic and acidic residues" evidence="7">
    <location>
        <begin position="16"/>
        <end position="26"/>
    </location>
</feature>
<evidence type="ECO:0000256" key="8">
    <source>
        <dbReference type="SAM" id="Phobius"/>
    </source>
</evidence>